<dbReference type="EMBL" id="OW150024">
    <property type="protein sequence ID" value="CAH2031608.1"/>
    <property type="molecule type" value="Genomic_DNA"/>
</dbReference>
<dbReference type="Gene3D" id="1.20.1260.10">
    <property type="match status" value="1"/>
</dbReference>
<protein>
    <submittedName>
        <fullName evidence="2">Ferritin</fullName>
    </submittedName>
</protein>
<dbReference type="PANTHER" id="PTHR33531:SF7">
    <property type="entry name" value="HYPOTHETICAL MEMBRANE PROTEIN, CONSERVED"/>
    <property type="match status" value="1"/>
</dbReference>
<dbReference type="SUPFAM" id="SSF47240">
    <property type="entry name" value="Ferritin-like"/>
    <property type="match status" value="1"/>
</dbReference>
<dbReference type="InterPro" id="IPR009078">
    <property type="entry name" value="Ferritin-like_SF"/>
</dbReference>
<dbReference type="PANTHER" id="PTHR33531">
    <property type="entry name" value="RUBRERYTHRIN SUBFAMILY"/>
    <property type="match status" value="1"/>
</dbReference>
<feature type="domain" description="Rubrerythrin diiron-binding" evidence="1">
    <location>
        <begin position="7"/>
        <end position="58"/>
    </location>
</feature>
<evidence type="ECO:0000259" key="1">
    <source>
        <dbReference type="Pfam" id="PF02915"/>
    </source>
</evidence>
<organism evidence="2 3">
    <name type="scientific">Trichlorobacter ammonificans</name>
    <dbReference type="NCBI Taxonomy" id="2916410"/>
    <lineage>
        <taxon>Bacteria</taxon>
        <taxon>Pseudomonadati</taxon>
        <taxon>Thermodesulfobacteriota</taxon>
        <taxon>Desulfuromonadia</taxon>
        <taxon>Geobacterales</taxon>
        <taxon>Geobacteraceae</taxon>
        <taxon>Trichlorobacter</taxon>
    </lineage>
</organism>
<dbReference type="Pfam" id="PF02915">
    <property type="entry name" value="Rubrerythrin"/>
    <property type="match status" value="1"/>
</dbReference>
<evidence type="ECO:0000313" key="3">
    <source>
        <dbReference type="Proteomes" id="UP001295463"/>
    </source>
</evidence>
<accession>A0ABM9D8U2</accession>
<gene>
    <name evidence="2" type="ORF">GEAMG1_1776</name>
</gene>
<name>A0ABM9D8U2_9BACT</name>
<reference evidence="2 3" key="1">
    <citation type="submission" date="2022-03" db="EMBL/GenBank/DDBJ databases">
        <authorList>
            <person name="Koch H."/>
        </authorList>
    </citation>
    <scope>NUCLEOTIDE SEQUENCE [LARGE SCALE GENOMIC DNA]</scope>
    <source>
        <strain evidence="2 3">G1</strain>
    </source>
</reference>
<dbReference type="RefSeq" id="WP_305732422.1">
    <property type="nucleotide sequence ID" value="NZ_OW150024.1"/>
</dbReference>
<proteinExistence type="predicted"/>
<dbReference type="InterPro" id="IPR003251">
    <property type="entry name" value="Rr_diiron-bd_dom"/>
</dbReference>
<dbReference type="InterPro" id="IPR012347">
    <property type="entry name" value="Ferritin-like"/>
</dbReference>
<sequence>MSINLQEAIKNSLYTEKSAMDFYLLAAQRIADPEARRIFELLAREERQHAGSFYDMYTGNDLPDFDIFMAAIPEQGSGWSAALGTLLDSGFTAQQALELAMEKEQQLESVLRTIAASIAIPEVRAVFERNADETRNHYLMIESEYARLMGMVHETDLDTYVRE</sequence>
<dbReference type="CDD" id="cd01045">
    <property type="entry name" value="Ferritin_like_AB"/>
    <property type="match status" value="1"/>
</dbReference>
<evidence type="ECO:0000313" key="2">
    <source>
        <dbReference type="EMBL" id="CAH2031608.1"/>
    </source>
</evidence>
<dbReference type="Proteomes" id="UP001295463">
    <property type="component" value="Chromosome"/>
</dbReference>
<keyword evidence="3" id="KW-1185">Reference proteome</keyword>